<dbReference type="Gene3D" id="3.10.450.160">
    <property type="entry name" value="inner membrane protein cigr"/>
    <property type="match status" value="1"/>
</dbReference>
<dbReference type="InterPro" id="IPR024572">
    <property type="entry name" value="RcnB"/>
</dbReference>
<organism evidence="2 3">
    <name type="scientific">Sphingomonas ginsenosidimutans</name>
    <dbReference type="NCBI Taxonomy" id="862134"/>
    <lineage>
        <taxon>Bacteria</taxon>
        <taxon>Pseudomonadati</taxon>
        <taxon>Pseudomonadota</taxon>
        <taxon>Alphaproteobacteria</taxon>
        <taxon>Sphingomonadales</taxon>
        <taxon>Sphingomonadaceae</taxon>
        <taxon>Sphingomonas</taxon>
    </lineage>
</organism>
<evidence type="ECO:0000256" key="1">
    <source>
        <dbReference type="SAM" id="SignalP"/>
    </source>
</evidence>
<evidence type="ECO:0000313" key="3">
    <source>
        <dbReference type="Proteomes" id="UP000218784"/>
    </source>
</evidence>
<feature type="chain" id="PRO_5013059767" evidence="1">
    <location>
        <begin position="22"/>
        <end position="171"/>
    </location>
</feature>
<dbReference type="RefSeq" id="WP_066489412.1">
    <property type="nucleotide sequence ID" value="NZ_JAIEOT010000088.1"/>
</dbReference>
<accession>A0A2A4HZB0</accession>
<gene>
    <name evidence="2" type="ORF">COA17_08880</name>
</gene>
<proteinExistence type="predicted"/>
<reference evidence="2 3" key="1">
    <citation type="submission" date="2017-09" db="EMBL/GenBank/DDBJ databases">
        <title>Sphingomonas ginsenosidimutans KACC 14949, whole genome shotgun sequence.</title>
        <authorList>
            <person name="Feng G."/>
            <person name="Zhu H."/>
        </authorList>
    </citation>
    <scope>NUCLEOTIDE SEQUENCE [LARGE SCALE GENOMIC DNA]</scope>
    <source>
        <strain evidence="2 3">KACC 14949</strain>
    </source>
</reference>
<dbReference type="EMBL" id="NWVD01000003">
    <property type="protein sequence ID" value="PCG09007.1"/>
    <property type="molecule type" value="Genomic_DNA"/>
</dbReference>
<keyword evidence="3" id="KW-1185">Reference proteome</keyword>
<sequence>MRKLMTAALIAATLVPGAAFAQSRAELYRDRQDIHREQRQLDRAYARGDWRGVREQRGDLRDARREYREDLRDRREWQRDWRRDDWRRWHDANRPLYARGNWRAPFRYQPFRPGVRIAPAYYGTRYVIADPWRYRLPAAPRTARWVRHYDDALLVDYRRGIVLDVIRGFYW</sequence>
<dbReference type="AlphaFoldDB" id="A0A2A4HZB0"/>
<keyword evidence="1" id="KW-0732">Signal</keyword>
<evidence type="ECO:0000313" key="2">
    <source>
        <dbReference type="EMBL" id="PCG09007.1"/>
    </source>
</evidence>
<dbReference type="Proteomes" id="UP000218784">
    <property type="component" value="Unassembled WGS sequence"/>
</dbReference>
<name>A0A2A4HZB0_9SPHN</name>
<feature type="signal peptide" evidence="1">
    <location>
        <begin position="1"/>
        <end position="21"/>
    </location>
</feature>
<protein>
    <submittedName>
        <fullName evidence="2">Uncharacterized protein</fullName>
    </submittedName>
</protein>
<comment type="caution">
    <text evidence="2">The sequence shown here is derived from an EMBL/GenBank/DDBJ whole genome shotgun (WGS) entry which is preliminary data.</text>
</comment>
<dbReference type="Pfam" id="PF11776">
    <property type="entry name" value="RcnB"/>
    <property type="match status" value="1"/>
</dbReference>